<keyword evidence="2" id="KW-0813">Transport</keyword>
<keyword evidence="5" id="KW-0762">Sugar transport</keyword>
<evidence type="ECO:0000256" key="7">
    <source>
        <dbReference type="ARBA" id="ARBA00022989"/>
    </source>
</evidence>
<dbReference type="PANTHER" id="PTHR32196">
    <property type="entry name" value="ABC TRANSPORTER PERMEASE PROTEIN YPHD-RELATED-RELATED"/>
    <property type="match status" value="1"/>
</dbReference>
<evidence type="ECO:0000256" key="4">
    <source>
        <dbReference type="ARBA" id="ARBA00022519"/>
    </source>
</evidence>
<evidence type="ECO:0000256" key="8">
    <source>
        <dbReference type="ARBA" id="ARBA00023136"/>
    </source>
</evidence>
<feature type="transmembrane region" description="Helical" evidence="11">
    <location>
        <begin position="289"/>
        <end position="308"/>
    </location>
</feature>
<dbReference type="RefSeq" id="WP_311158908.1">
    <property type="nucleotide sequence ID" value="NZ_JAVQLW010000001.1"/>
</dbReference>
<organism evidence="12 13">
    <name type="scientific">Paracoccus aurantius</name>
    <dbReference type="NCBI Taxonomy" id="3073814"/>
    <lineage>
        <taxon>Bacteria</taxon>
        <taxon>Pseudomonadati</taxon>
        <taxon>Pseudomonadota</taxon>
        <taxon>Alphaproteobacteria</taxon>
        <taxon>Rhodobacterales</taxon>
        <taxon>Paracoccaceae</taxon>
        <taxon>Paracoccus</taxon>
    </lineage>
</organism>
<reference evidence="13" key="1">
    <citation type="submission" date="2023-07" db="EMBL/GenBank/DDBJ databases">
        <title>Paracoccus sp. MBLB3053 whole genome sequence.</title>
        <authorList>
            <person name="Hwang C.Y."/>
            <person name="Cho E.-S."/>
            <person name="Seo M.-J."/>
        </authorList>
    </citation>
    <scope>NUCLEOTIDE SEQUENCE [LARGE SCALE GENOMIC DNA]</scope>
    <source>
        <strain evidence="13">MBLB3053</strain>
    </source>
</reference>
<feature type="transmembrane region" description="Helical" evidence="11">
    <location>
        <begin position="106"/>
        <end position="125"/>
    </location>
</feature>
<feature type="transmembrane region" description="Helical" evidence="11">
    <location>
        <begin position="132"/>
        <end position="150"/>
    </location>
</feature>
<comment type="caution">
    <text evidence="12">The sequence shown here is derived from an EMBL/GenBank/DDBJ whole genome shotgun (WGS) entry which is preliminary data.</text>
</comment>
<evidence type="ECO:0000256" key="2">
    <source>
        <dbReference type="ARBA" id="ARBA00022448"/>
    </source>
</evidence>
<evidence type="ECO:0000313" key="12">
    <source>
        <dbReference type="EMBL" id="MDS9466718.1"/>
    </source>
</evidence>
<dbReference type="CDD" id="cd06579">
    <property type="entry name" value="TM_PBP1_transp_AraH_like"/>
    <property type="match status" value="1"/>
</dbReference>
<keyword evidence="8 11" id="KW-0472">Membrane</keyword>
<evidence type="ECO:0000256" key="3">
    <source>
        <dbReference type="ARBA" id="ARBA00022475"/>
    </source>
</evidence>
<dbReference type="PANTHER" id="PTHR32196:SF32">
    <property type="entry name" value="XYLOSE TRANSPORT SYSTEM PERMEASE PROTEIN XYLH"/>
    <property type="match status" value="1"/>
</dbReference>
<evidence type="ECO:0000256" key="9">
    <source>
        <dbReference type="ARBA" id="ARBA00035611"/>
    </source>
</evidence>
<feature type="transmembrane region" description="Helical" evidence="11">
    <location>
        <begin position="328"/>
        <end position="354"/>
    </location>
</feature>
<feature type="transmembrane region" description="Helical" evidence="11">
    <location>
        <begin position="242"/>
        <end position="259"/>
    </location>
</feature>
<protein>
    <recommendedName>
        <fullName evidence="10">Xylose transport system permease protein XylH</fullName>
    </recommendedName>
</protein>
<dbReference type="Proteomes" id="UP001269144">
    <property type="component" value="Unassembled WGS sequence"/>
</dbReference>
<accession>A0ABU2HNV7</accession>
<feature type="transmembrane region" description="Helical" evidence="11">
    <location>
        <begin position="57"/>
        <end position="76"/>
    </location>
</feature>
<keyword evidence="13" id="KW-1185">Reference proteome</keyword>
<evidence type="ECO:0000256" key="11">
    <source>
        <dbReference type="SAM" id="Phobius"/>
    </source>
</evidence>
<feature type="transmembrane region" description="Helical" evidence="11">
    <location>
        <begin position="23"/>
        <end position="45"/>
    </location>
</feature>
<keyword evidence="7 11" id="KW-1133">Transmembrane helix</keyword>
<gene>
    <name evidence="12" type="primary">gguB</name>
    <name evidence="12" type="ORF">RGQ15_03865</name>
</gene>
<keyword evidence="6 11" id="KW-0812">Transmembrane</keyword>
<name>A0ABU2HNV7_9RHOB</name>
<dbReference type="EMBL" id="JAVQLW010000001">
    <property type="protein sequence ID" value="MDS9466718.1"/>
    <property type="molecule type" value="Genomic_DNA"/>
</dbReference>
<evidence type="ECO:0000256" key="6">
    <source>
        <dbReference type="ARBA" id="ARBA00022692"/>
    </source>
</evidence>
<feature type="transmembrane region" description="Helical" evidence="11">
    <location>
        <begin position="215"/>
        <end position="236"/>
    </location>
</feature>
<comment type="subcellular location">
    <subcellularLocation>
        <location evidence="1">Cell membrane</location>
        <topology evidence="1">Multi-pass membrane protein</topology>
    </subcellularLocation>
</comment>
<keyword evidence="4" id="KW-0997">Cell inner membrane</keyword>
<dbReference type="InterPro" id="IPR001851">
    <property type="entry name" value="ABC_transp_permease"/>
</dbReference>
<dbReference type="NCBIfam" id="NF040906">
    <property type="entry name" value="GguB"/>
    <property type="match status" value="1"/>
</dbReference>
<comment type="function">
    <text evidence="9">Part of the binding-protein-dependent transport system for D-xylose. Probably responsible for the translocation of the substrate across the membrane.</text>
</comment>
<evidence type="ECO:0000313" key="13">
    <source>
        <dbReference type="Proteomes" id="UP001269144"/>
    </source>
</evidence>
<evidence type="ECO:0000256" key="5">
    <source>
        <dbReference type="ARBA" id="ARBA00022597"/>
    </source>
</evidence>
<dbReference type="Pfam" id="PF02653">
    <property type="entry name" value="BPD_transp_2"/>
    <property type="match status" value="1"/>
</dbReference>
<feature type="transmembrane region" description="Helical" evidence="11">
    <location>
        <begin position="181"/>
        <end position="199"/>
    </location>
</feature>
<keyword evidence="3" id="KW-1003">Cell membrane</keyword>
<sequence>MSDTTTDRGSDTFGFIRRNIRQYGILFALVVIMAFFQVVTGGILFRPVNLTNLFLQNSHIVIMAVGMLLVIVAGHIDLSVGSIAAFVGALAAIMIVKMGLPVPLVVVLSLVAGAIIGAIQGYWIAYWKIPSFIVTLAGMLVFRGLTMWALQGQSIGPFPREFQMIASGFIPDVFGPDKPNTLSLLLGWGAALAILWIQIRNRKREEAVGIADEPFAFFVGKNALIFVALAWMTWALANFRGLPNVFMVMAVLVALYAFISERTTLGRRIFAIGGNEKAAKLSGINVERITFLTFMNMGMLAALAGLVVSARLNSATPKAGVGFELDVIAAVFIGGASMSGGVGTVIGAVVGAFIMGVMNNGMSILGIGIDYQQVIKGLVLMAAVIFDVSNKRKA</sequence>
<evidence type="ECO:0000256" key="1">
    <source>
        <dbReference type="ARBA" id="ARBA00004651"/>
    </source>
</evidence>
<proteinExistence type="predicted"/>
<evidence type="ECO:0000256" key="10">
    <source>
        <dbReference type="ARBA" id="ARBA00035686"/>
    </source>
</evidence>